<proteinExistence type="predicted"/>
<reference evidence="1 2" key="1">
    <citation type="journal article" date="2019" name="Int. J. Syst. Evol. Microbiol.">
        <title>The Global Catalogue of Microorganisms (GCM) 10K type strain sequencing project: providing services to taxonomists for standard genome sequencing and annotation.</title>
        <authorList>
            <consortium name="The Broad Institute Genomics Platform"/>
            <consortium name="The Broad Institute Genome Sequencing Center for Infectious Disease"/>
            <person name="Wu L."/>
            <person name="Ma J."/>
        </authorList>
    </citation>
    <scope>NUCLEOTIDE SEQUENCE [LARGE SCALE GENOMIC DNA]</scope>
    <source>
        <strain evidence="1 2">JCM 11896</strain>
    </source>
</reference>
<keyword evidence="2" id="KW-1185">Reference proteome</keyword>
<gene>
    <name evidence="1" type="ORF">GCM10009613_25740</name>
</gene>
<comment type="caution">
    <text evidence="1">The sequence shown here is derived from an EMBL/GenBank/DDBJ whole genome shotgun (WGS) entry which is preliminary data.</text>
</comment>
<organism evidence="1 2">
    <name type="scientific">Pseudonocardia kongjuensis</name>
    <dbReference type="NCBI Taxonomy" id="102227"/>
    <lineage>
        <taxon>Bacteria</taxon>
        <taxon>Bacillati</taxon>
        <taxon>Actinomycetota</taxon>
        <taxon>Actinomycetes</taxon>
        <taxon>Pseudonocardiales</taxon>
        <taxon>Pseudonocardiaceae</taxon>
        <taxon>Pseudonocardia</taxon>
    </lineage>
</organism>
<dbReference type="Proteomes" id="UP001501414">
    <property type="component" value="Unassembled WGS sequence"/>
</dbReference>
<evidence type="ECO:0000313" key="2">
    <source>
        <dbReference type="Proteomes" id="UP001501414"/>
    </source>
</evidence>
<accession>A0ABN1XRS0</accession>
<sequence>MQAQVDARTSAGTRGDVAVVHVEHVRFDAYAGELPAKLLGARPVRGGRAVVQEGVQPGMSTVSADLRVESPRVTDIA</sequence>
<dbReference type="EMBL" id="BAAAJK010000008">
    <property type="protein sequence ID" value="GAA1388424.1"/>
    <property type="molecule type" value="Genomic_DNA"/>
</dbReference>
<name>A0ABN1XRS0_9PSEU</name>
<protein>
    <submittedName>
        <fullName evidence="1">Uncharacterized protein</fullName>
    </submittedName>
</protein>
<evidence type="ECO:0000313" key="1">
    <source>
        <dbReference type="EMBL" id="GAA1388424.1"/>
    </source>
</evidence>